<dbReference type="EMBL" id="JAPFRF010000009">
    <property type="protein sequence ID" value="KAJ7322147.1"/>
    <property type="molecule type" value="Genomic_DNA"/>
</dbReference>
<organism evidence="2 3">
    <name type="scientific">Phrynocephalus forsythii</name>
    <dbReference type="NCBI Taxonomy" id="171643"/>
    <lineage>
        <taxon>Eukaryota</taxon>
        <taxon>Metazoa</taxon>
        <taxon>Chordata</taxon>
        <taxon>Craniata</taxon>
        <taxon>Vertebrata</taxon>
        <taxon>Euteleostomi</taxon>
        <taxon>Lepidosauria</taxon>
        <taxon>Squamata</taxon>
        <taxon>Bifurcata</taxon>
        <taxon>Unidentata</taxon>
        <taxon>Episquamata</taxon>
        <taxon>Toxicofera</taxon>
        <taxon>Iguania</taxon>
        <taxon>Acrodonta</taxon>
        <taxon>Agamidae</taxon>
        <taxon>Agaminae</taxon>
        <taxon>Phrynocephalus</taxon>
    </lineage>
</organism>
<name>A0A9Q0XNJ8_9SAUR</name>
<keyword evidence="3" id="KW-1185">Reference proteome</keyword>
<reference evidence="2" key="1">
    <citation type="journal article" date="2023" name="DNA Res.">
        <title>Chromosome-level genome assembly of Phrynocephalus forsythii using third-generation DNA sequencing and Hi-C analysis.</title>
        <authorList>
            <person name="Qi Y."/>
            <person name="Zhao W."/>
            <person name="Zhao Y."/>
            <person name="Niu C."/>
            <person name="Cao S."/>
            <person name="Zhang Y."/>
        </authorList>
    </citation>
    <scope>NUCLEOTIDE SEQUENCE</scope>
    <source>
        <tissue evidence="2">Muscle</tissue>
    </source>
</reference>
<protein>
    <submittedName>
        <fullName evidence="2">Uncharacterized protein</fullName>
    </submittedName>
</protein>
<proteinExistence type="predicted"/>
<evidence type="ECO:0000313" key="2">
    <source>
        <dbReference type="EMBL" id="KAJ7322147.1"/>
    </source>
</evidence>
<evidence type="ECO:0000313" key="3">
    <source>
        <dbReference type="Proteomes" id="UP001142489"/>
    </source>
</evidence>
<gene>
    <name evidence="2" type="ORF">JRQ81_018434</name>
</gene>
<dbReference type="Proteomes" id="UP001142489">
    <property type="component" value="Unassembled WGS sequence"/>
</dbReference>
<accession>A0A9Q0XNJ8</accession>
<evidence type="ECO:0000256" key="1">
    <source>
        <dbReference type="SAM" id="MobiDB-lite"/>
    </source>
</evidence>
<comment type="caution">
    <text evidence="2">The sequence shown here is derived from an EMBL/GenBank/DDBJ whole genome shotgun (WGS) entry which is preliminary data.</text>
</comment>
<dbReference type="AlphaFoldDB" id="A0A9Q0XNJ8"/>
<feature type="region of interest" description="Disordered" evidence="1">
    <location>
        <begin position="85"/>
        <end position="106"/>
    </location>
</feature>
<sequence length="106" mass="12407">MFSLEKRRLSKGRFHGKSYRIPRGLWWSFLSLPHSRRNNNLHRRAIISVKSFPVQDSWAMDLGSKKNMWKFFSAKEQVKSINEINLKNKEDRENDTGAKGGVGRES</sequence>
<feature type="compositionally biased region" description="Basic and acidic residues" evidence="1">
    <location>
        <begin position="86"/>
        <end position="106"/>
    </location>
</feature>